<protein>
    <submittedName>
        <fullName evidence="2">Uncharacterized protein</fullName>
    </submittedName>
</protein>
<dbReference type="AlphaFoldDB" id="A0AAE0GBQ3"/>
<proteinExistence type="predicted"/>
<accession>A0AAE0GBQ3</accession>
<evidence type="ECO:0000313" key="2">
    <source>
        <dbReference type="EMBL" id="KAK3275010.1"/>
    </source>
</evidence>
<keyword evidence="3" id="KW-1185">Reference proteome</keyword>
<gene>
    <name evidence="2" type="ORF">CYMTET_16838</name>
</gene>
<feature type="region of interest" description="Disordered" evidence="1">
    <location>
        <begin position="46"/>
        <end position="89"/>
    </location>
</feature>
<reference evidence="2 3" key="1">
    <citation type="journal article" date="2015" name="Genome Biol. Evol.">
        <title>Comparative Genomics of a Bacterivorous Green Alga Reveals Evolutionary Causalities and Consequences of Phago-Mixotrophic Mode of Nutrition.</title>
        <authorList>
            <person name="Burns J.A."/>
            <person name="Paasch A."/>
            <person name="Narechania A."/>
            <person name="Kim E."/>
        </authorList>
    </citation>
    <scope>NUCLEOTIDE SEQUENCE [LARGE SCALE GENOMIC DNA]</scope>
    <source>
        <strain evidence="2 3">PLY_AMNH</strain>
    </source>
</reference>
<feature type="compositionally biased region" description="Polar residues" evidence="1">
    <location>
        <begin position="50"/>
        <end position="62"/>
    </location>
</feature>
<dbReference type="Proteomes" id="UP001190700">
    <property type="component" value="Unassembled WGS sequence"/>
</dbReference>
<comment type="caution">
    <text evidence="2">The sequence shown here is derived from an EMBL/GenBank/DDBJ whole genome shotgun (WGS) entry which is preliminary data.</text>
</comment>
<evidence type="ECO:0000313" key="3">
    <source>
        <dbReference type="Proteomes" id="UP001190700"/>
    </source>
</evidence>
<name>A0AAE0GBQ3_9CHLO</name>
<sequence>SWILSVIQELTRRSGCKYACWEAEQHGLDLRAIKVMLKKHNSKAMELNDSAATKQQSGTPSPSKKIKREAVNNAERANKEALRQGAASASCDWLRWKVRVLLWGKLPR</sequence>
<organism evidence="2 3">
    <name type="scientific">Cymbomonas tetramitiformis</name>
    <dbReference type="NCBI Taxonomy" id="36881"/>
    <lineage>
        <taxon>Eukaryota</taxon>
        <taxon>Viridiplantae</taxon>
        <taxon>Chlorophyta</taxon>
        <taxon>Pyramimonadophyceae</taxon>
        <taxon>Pyramimonadales</taxon>
        <taxon>Pyramimonadaceae</taxon>
        <taxon>Cymbomonas</taxon>
    </lineage>
</organism>
<dbReference type="EMBL" id="LGRX02007439">
    <property type="protein sequence ID" value="KAK3275010.1"/>
    <property type="molecule type" value="Genomic_DNA"/>
</dbReference>
<feature type="non-terminal residue" evidence="2">
    <location>
        <position position="1"/>
    </location>
</feature>
<evidence type="ECO:0000256" key="1">
    <source>
        <dbReference type="SAM" id="MobiDB-lite"/>
    </source>
</evidence>